<organism evidence="3 4">
    <name type="scientific">Cylicocyclus nassatus</name>
    <name type="common">Nematode worm</name>
    <dbReference type="NCBI Taxonomy" id="53992"/>
    <lineage>
        <taxon>Eukaryota</taxon>
        <taxon>Metazoa</taxon>
        <taxon>Ecdysozoa</taxon>
        <taxon>Nematoda</taxon>
        <taxon>Chromadorea</taxon>
        <taxon>Rhabditida</taxon>
        <taxon>Rhabditina</taxon>
        <taxon>Rhabditomorpha</taxon>
        <taxon>Strongyloidea</taxon>
        <taxon>Strongylidae</taxon>
        <taxon>Cylicocyclus</taxon>
    </lineage>
</organism>
<dbReference type="PANTHER" id="PTHR45971">
    <property type="entry name" value="PHOX (PX) DOMAIN-CONTAINING PROTEIN"/>
    <property type="match status" value="1"/>
</dbReference>
<dbReference type="Pfam" id="PF13901">
    <property type="entry name" value="RH_dom"/>
    <property type="match status" value="1"/>
</dbReference>
<feature type="region of interest" description="Disordered" evidence="1">
    <location>
        <begin position="83"/>
        <end position="121"/>
    </location>
</feature>
<feature type="compositionally biased region" description="Polar residues" evidence="1">
    <location>
        <begin position="85"/>
        <end position="94"/>
    </location>
</feature>
<gene>
    <name evidence="3" type="ORF">CYNAS_LOCUS16594</name>
</gene>
<dbReference type="AlphaFoldDB" id="A0AA36MAD1"/>
<protein>
    <recommendedName>
        <fullName evidence="2">Rubicon Homology domain-containing protein</fullName>
    </recommendedName>
</protein>
<dbReference type="InterPro" id="IPR025258">
    <property type="entry name" value="RH_dom"/>
</dbReference>
<feature type="region of interest" description="Disordered" evidence="1">
    <location>
        <begin position="264"/>
        <end position="301"/>
    </location>
</feature>
<dbReference type="GO" id="GO:1901981">
    <property type="term" value="F:phosphatidylinositol phosphate binding"/>
    <property type="evidence" value="ECO:0007669"/>
    <property type="project" value="TreeGrafter"/>
</dbReference>
<comment type="caution">
    <text evidence="3">The sequence shown here is derived from an EMBL/GenBank/DDBJ whole genome shotgun (WGS) entry which is preliminary data.</text>
</comment>
<dbReference type="EMBL" id="CATQJL010000305">
    <property type="protein sequence ID" value="CAJ0604611.1"/>
    <property type="molecule type" value="Genomic_DNA"/>
</dbReference>
<accession>A0AA36MAD1</accession>
<dbReference type="Proteomes" id="UP001176961">
    <property type="component" value="Unassembled WGS sequence"/>
</dbReference>
<sequence>MHDSSQLLSVGITLAWMERRILRKRVSDDEEDESLVEVDNISFTSLASSDDGDLHMSVQQSPAFSNYSEFKSASELSLHCRPRSISENDSSSYVPPTAQAAELSRDSLSSGSGDHEEATLTIEEPSLIAEQETSSEPFADESTTANVFDCSWVDSLYFTALAPAPQIVQRPYWESMEEELRQLRLQDSNVSKDLEESNIYMYSLQLSLCAMEEARWFNEMSKDPELSKLINEIDPKFPLAVNHLPGEGDCSDSLTSFIPAAEGDDKAVSADPGPSSQVSSFFRGRRPRYPRHANGSSKESSSSWTDLSVVALESFVETEQIRDPRVAKWVEKLIQRAETMMSLPSTSHDDKSKSDDHGSEPVAERFSPVHEEWIFSLSKSESIKTILEAQNNRCAGCGIRIEKEYMKRVKYCDYYGKVFCQCCHQGSKYIIPARILHTWNFNEFPVSDIAFHFLNEIHDVPAINVCSVAPHIVEKIRVLKHVIVLREKLSYMWDYIKDCSDAEETVTKCGNLKTLFTSLEQHLLHSVDLFSLSDLTRVHNKDMSSLLEPIAYYAKCHIEACEHCKQYATTCVFCGNVEEPLFPFQLEKVHKCSTCGSLSHMKCQAKFRKKTSGEKGCKRCHKASKDKS</sequence>
<dbReference type="InterPro" id="IPR052428">
    <property type="entry name" value="Autophagy_HostDef_Reg"/>
</dbReference>
<feature type="compositionally biased region" description="Basic and acidic residues" evidence="1">
    <location>
        <begin position="347"/>
        <end position="362"/>
    </location>
</feature>
<evidence type="ECO:0000259" key="2">
    <source>
        <dbReference type="SMART" id="SM01175"/>
    </source>
</evidence>
<dbReference type="PANTHER" id="PTHR45971:SF1">
    <property type="entry name" value="RUBICON, ISOFORM A"/>
    <property type="match status" value="1"/>
</dbReference>
<evidence type="ECO:0000313" key="3">
    <source>
        <dbReference type="EMBL" id="CAJ0604611.1"/>
    </source>
</evidence>
<name>A0AA36MAD1_CYLNA</name>
<feature type="region of interest" description="Disordered" evidence="1">
    <location>
        <begin position="340"/>
        <end position="362"/>
    </location>
</feature>
<reference evidence="3" key="1">
    <citation type="submission" date="2023-07" db="EMBL/GenBank/DDBJ databases">
        <authorList>
            <consortium name="CYATHOMIX"/>
        </authorList>
    </citation>
    <scope>NUCLEOTIDE SEQUENCE</scope>
    <source>
        <strain evidence="3">N/A</strain>
    </source>
</reference>
<keyword evidence="4" id="KW-1185">Reference proteome</keyword>
<feature type="domain" description="Rubicon Homology" evidence="2">
    <location>
        <begin position="410"/>
        <end position="627"/>
    </location>
</feature>
<evidence type="ECO:0000256" key="1">
    <source>
        <dbReference type="SAM" id="MobiDB-lite"/>
    </source>
</evidence>
<proteinExistence type="predicted"/>
<evidence type="ECO:0000313" key="4">
    <source>
        <dbReference type="Proteomes" id="UP001176961"/>
    </source>
</evidence>
<dbReference type="SMART" id="SM01175">
    <property type="entry name" value="DUF4206"/>
    <property type="match status" value="1"/>
</dbReference>